<dbReference type="PANTHER" id="PTHR46390">
    <property type="entry name" value="MANNOSE-1-PHOSPHATE GUANYLYLTRANSFERASE"/>
    <property type="match status" value="1"/>
</dbReference>
<evidence type="ECO:0000259" key="11">
    <source>
        <dbReference type="Pfam" id="PF01050"/>
    </source>
</evidence>
<dbReference type="GO" id="GO:0016853">
    <property type="term" value="F:isomerase activity"/>
    <property type="evidence" value="ECO:0007669"/>
    <property type="project" value="UniProtKB-KW"/>
</dbReference>
<dbReference type="FunFam" id="3.90.550.10:FF:000046">
    <property type="entry name" value="Mannose-1-phosphate guanylyltransferase (GDP)"/>
    <property type="match status" value="1"/>
</dbReference>
<keyword evidence="4 13" id="KW-0808">Transferase</keyword>
<dbReference type="NCBIfam" id="NF012004">
    <property type="entry name" value="PRK15460.1"/>
    <property type="match status" value="1"/>
</dbReference>
<evidence type="ECO:0000259" key="12">
    <source>
        <dbReference type="Pfam" id="PF22640"/>
    </source>
</evidence>
<dbReference type="EMBL" id="LYRP01000001">
    <property type="protein sequence ID" value="OAT78845.1"/>
    <property type="molecule type" value="Genomic_DNA"/>
</dbReference>
<evidence type="ECO:0000256" key="7">
    <source>
        <dbReference type="ARBA" id="ARBA00023134"/>
    </source>
</evidence>
<evidence type="ECO:0000256" key="1">
    <source>
        <dbReference type="ARBA" id="ARBA00004823"/>
    </source>
</evidence>
<gene>
    <name evidence="13" type="ORF">A9B99_03860</name>
</gene>
<dbReference type="FunFam" id="2.60.120.10:FF:000032">
    <property type="entry name" value="Mannose-1-phosphate guanylyltransferase/mannose-6-phosphate isomerase"/>
    <property type="match status" value="1"/>
</dbReference>
<dbReference type="Gene3D" id="3.90.550.10">
    <property type="entry name" value="Spore Coat Polysaccharide Biosynthesis Protein SpsA, Chain A"/>
    <property type="match status" value="1"/>
</dbReference>
<dbReference type="InterPro" id="IPR029044">
    <property type="entry name" value="Nucleotide-diphossugar_trans"/>
</dbReference>
<dbReference type="SUPFAM" id="SSF53448">
    <property type="entry name" value="Nucleotide-diphospho-sugar transferases"/>
    <property type="match status" value="1"/>
</dbReference>
<name>A0A1B7L956_9ENTR</name>
<dbReference type="Pfam" id="PF00483">
    <property type="entry name" value="NTP_transferase"/>
    <property type="match status" value="1"/>
</dbReference>
<dbReference type="UniPathway" id="UPA00126">
    <property type="reaction ID" value="UER00930"/>
</dbReference>
<keyword evidence="7" id="KW-0342">GTP-binding</keyword>
<evidence type="ECO:0000256" key="4">
    <source>
        <dbReference type="ARBA" id="ARBA00022679"/>
    </source>
</evidence>
<evidence type="ECO:0000313" key="14">
    <source>
        <dbReference type="Proteomes" id="UP000078225"/>
    </source>
</evidence>
<feature type="domain" description="Mannose-6-phosphate isomerase type II C-terminal" evidence="11">
    <location>
        <begin position="362"/>
        <end position="476"/>
    </location>
</feature>
<feature type="domain" description="MannoseP isomerase/GMP-like beta-helix" evidence="12">
    <location>
        <begin position="305"/>
        <end position="357"/>
    </location>
</feature>
<evidence type="ECO:0000259" key="10">
    <source>
        <dbReference type="Pfam" id="PF00483"/>
    </source>
</evidence>
<dbReference type="InterPro" id="IPR006375">
    <property type="entry name" value="Man1P_GuaTrfase/Man6P_Isoase"/>
</dbReference>
<evidence type="ECO:0000313" key="13">
    <source>
        <dbReference type="EMBL" id="OAT78845.1"/>
    </source>
</evidence>
<dbReference type="GO" id="GO:0000271">
    <property type="term" value="P:polysaccharide biosynthetic process"/>
    <property type="evidence" value="ECO:0007669"/>
    <property type="project" value="InterPro"/>
</dbReference>
<sequence length="481" mass="53645">MSQSLLYPVIMAGGSGSRLWPLSRVLYPKQFLCLKGELTMLQSTLHRLDGIPCESPVVICNEQHRFIVAEQLRQLHMLTENIILEPAGRNTAPAIALAALAAKRQCPDNNPLMLVLAADHVIQNEDAFRDAVRAAMPFAEAGKLVTFGIVPDQPETGYGYIRRGEVHNLTNDATDAVAFNVAQFVEKPNLATAQNYVNTGEYYWNSGMFLFRADRYLEELAKFRPDILDACQQAMNGVDPDLDFIRVAEEAFLACPDESIDYAVMEKTADAVVVPMDAGWSDVGSWSSLWEISPKGEDGNVRHGDVICHETQDSYVYAESGLVTTVGVKDLVVVQTKDAVLIADRDHVQNVKKIVEQIKQTGRQEHRVHREVYRPWGKYDSIDAGDRYQVKRITVKPGEGLSLQMHHHRAEHWIVVAGTAKVTLGEDVKLLGENESIYIPLGVTHCLENPGKIPLDLIEVRSGAYLEEDDVIRLADRYGRI</sequence>
<dbReference type="OrthoDB" id="9806359at2"/>
<comment type="catalytic activity">
    <reaction evidence="8">
        <text>alpha-D-mannose 1-phosphate + GTP + H(+) = GDP-alpha-D-mannose + diphosphate</text>
        <dbReference type="Rhea" id="RHEA:15229"/>
        <dbReference type="ChEBI" id="CHEBI:15378"/>
        <dbReference type="ChEBI" id="CHEBI:33019"/>
        <dbReference type="ChEBI" id="CHEBI:37565"/>
        <dbReference type="ChEBI" id="CHEBI:57527"/>
        <dbReference type="ChEBI" id="CHEBI:58409"/>
        <dbReference type="EC" id="2.7.7.13"/>
    </reaction>
</comment>
<reference evidence="14" key="1">
    <citation type="submission" date="2016-05" db="EMBL/GenBank/DDBJ databases">
        <authorList>
            <person name="Behera P."/>
            <person name="Vaishampayan P."/>
            <person name="Singh N."/>
            <person name="Raina V."/>
            <person name="Suar M."/>
            <person name="Pattnaik A."/>
            <person name="Rastogi G."/>
        </authorList>
    </citation>
    <scope>NUCLEOTIDE SEQUENCE [LARGE SCALE GENOMIC DNA]</scope>
    <source>
        <strain evidence="14">MP23</strain>
    </source>
</reference>
<evidence type="ECO:0000256" key="8">
    <source>
        <dbReference type="ARBA" id="ARBA00047343"/>
    </source>
</evidence>
<dbReference type="InterPro" id="IPR051161">
    <property type="entry name" value="Mannose-6P_isomerase_type2"/>
</dbReference>
<dbReference type="CDD" id="cd02213">
    <property type="entry name" value="cupin_PMI_typeII_C"/>
    <property type="match status" value="1"/>
</dbReference>
<dbReference type="STRING" id="1691903.A9B99_03860"/>
<dbReference type="Gene3D" id="2.60.120.10">
    <property type="entry name" value="Jelly Rolls"/>
    <property type="match status" value="1"/>
</dbReference>
<dbReference type="Proteomes" id="UP000078225">
    <property type="component" value="Unassembled WGS sequence"/>
</dbReference>
<protein>
    <recommendedName>
        <fullName evidence="3">mannose-1-phosphate guanylyltransferase</fullName>
        <ecNumber evidence="3">2.7.7.13</ecNumber>
    </recommendedName>
</protein>
<evidence type="ECO:0000256" key="6">
    <source>
        <dbReference type="ARBA" id="ARBA00022741"/>
    </source>
</evidence>
<dbReference type="AlphaFoldDB" id="A0A1B7L956"/>
<dbReference type="GO" id="GO:0009298">
    <property type="term" value="P:GDP-mannose biosynthetic process"/>
    <property type="evidence" value="ECO:0007669"/>
    <property type="project" value="UniProtKB-UniPathway"/>
</dbReference>
<dbReference type="GO" id="GO:0005525">
    <property type="term" value="F:GTP binding"/>
    <property type="evidence" value="ECO:0007669"/>
    <property type="project" value="UniProtKB-KW"/>
</dbReference>
<dbReference type="InterPro" id="IPR049577">
    <property type="entry name" value="GMPP_N"/>
</dbReference>
<dbReference type="PANTHER" id="PTHR46390:SF1">
    <property type="entry name" value="MANNOSE-1-PHOSPHATE GUANYLYLTRANSFERASE"/>
    <property type="match status" value="1"/>
</dbReference>
<keyword evidence="5 13" id="KW-0548">Nucleotidyltransferase</keyword>
<dbReference type="InterPro" id="IPR014710">
    <property type="entry name" value="RmlC-like_jellyroll"/>
</dbReference>
<dbReference type="SUPFAM" id="SSF51182">
    <property type="entry name" value="RmlC-like cupins"/>
    <property type="match status" value="1"/>
</dbReference>
<dbReference type="Pfam" id="PF22640">
    <property type="entry name" value="ManC_GMP_beta-helix"/>
    <property type="match status" value="1"/>
</dbReference>
<keyword evidence="14" id="KW-1185">Reference proteome</keyword>
<dbReference type="RefSeq" id="WP_064594783.1">
    <property type="nucleotide sequence ID" value="NZ_JBDJAE010000009.1"/>
</dbReference>
<accession>A0A1B7L956</accession>
<comment type="pathway">
    <text evidence="1">Nucleotide-sugar biosynthesis; GDP-alpha-D-mannose biosynthesis; GDP-alpha-D-mannose from alpha-D-mannose 1-phosphate (GTP route): step 1/1.</text>
</comment>
<organism evidence="13 14">
    <name type="scientific">Mangrovibacter phragmitis</name>
    <dbReference type="NCBI Taxonomy" id="1691903"/>
    <lineage>
        <taxon>Bacteria</taxon>
        <taxon>Pseudomonadati</taxon>
        <taxon>Pseudomonadota</taxon>
        <taxon>Gammaproteobacteria</taxon>
        <taxon>Enterobacterales</taxon>
        <taxon>Enterobacteriaceae</taxon>
        <taxon>Mangrovibacter</taxon>
    </lineage>
</organism>
<dbReference type="InterPro" id="IPR011051">
    <property type="entry name" value="RmlC_Cupin_sf"/>
</dbReference>
<dbReference type="NCBIfam" id="TIGR01479">
    <property type="entry name" value="GMP_PMI"/>
    <property type="match status" value="1"/>
</dbReference>
<evidence type="ECO:0000256" key="3">
    <source>
        <dbReference type="ARBA" id="ARBA00012387"/>
    </source>
</evidence>
<dbReference type="Pfam" id="PF01050">
    <property type="entry name" value="MannoseP_isomer"/>
    <property type="match status" value="1"/>
</dbReference>
<keyword evidence="6" id="KW-0547">Nucleotide-binding</keyword>
<evidence type="ECO:0000256" key="2">
    <source>
        <dbReference type="ARBA" id="ARBA00006115"/>
    </source>
</evidence>
<evidence type="ECO:0000256" key="5">
    <source>
        <dbReference type="ARBA" id="ARBA00022695"/>
    </source>
</evidence>
<dbReference type="InterPro" id="IPR054566">
    <property type="entry name" value="ManC/GMP-like_b-helix"/>
</dbReference>
<comment type="caution">
    <text evidence="13">The sequence shown here is derived from an EMBL/GenBank/DDBJ whole genome shotgun (WGS) entry which is preliminary data.</text>
</comment>
<dbReference type="CDD" id="cd02509">
    <property type="entry name" value="GDP-M1P_Guanylyltransferase"/>
    <property type="match status" value="1"/>
</dbReference>
<dbReference type="EC" id="2.7.7.13" evidence="3"/>
<comment type="similarity">
    <text evidence="2 9">Belongs to the mannose-6-phosphate isomerase type 2 family.</text>
</comment>
<evidence type="ECO:0000256" key="9">
    <source>
        <dbReference type="RuleBase" id="RU004190"/>
    </source>
</evidence>
<dbReference type="GO" id="GO:0004475">
    <property type="term" value="F:mannose-1-phosphate guanylyltransferase (GTP) activity"/>
    <property type="evidence" value="ECO:0007669"/>
    <property type="project" value="UniProtKB-EC"/>
</dbReference>
<dbReference type="InterPro" id="IPR001538">
    <property type="entry name" value="Man6P_isomerase-2_C"/>
</dbReference>
<proteinExistence type="inferred from homology"/>
<dbReference type="InterPro" id="IPR005835">
    <property type="entry name" value="NTP_transferase_dom"/>
</dbReference>
<feature type="domain" description="Nucleotidyl transferase" evidence="10">
    <location>
        <begin position="8"/>
        <end position="295"/>
    </location>
</feature>
<keyword evidence="13" id="KW-0413">Isomerase</keyword>